<accession>A0A7K0BLN8</accession>
<evidence type="ECO:0000313" key="2">
    <source>
        <dbReference type="Proteomes" id="UP000487268"/>
    </source>
</evidence>
<proteinExistence type="predicted"/>
<evidence type="ECO:0000313" key="1">
    <source>
        <dbReference type="EMBL" id="MQY02095.1"/>
    </source>
</evidence>
<dbReference type="Proteomes" id="UP000487268">
    <property type="component" value="Unassembled WGS sequence"/>
</dbReference>
<dbReference type="EMBL" id="WEGH01000001">
    <property type="protein sequence ID" value="MQY02095.1"/>
    <property type="molecule type" value="Genomic_DNA"/>
</dbReference>
<organism evidence="1 2">
    <name type="scientific">Actinomadura macrotermitis</name>
    <dbReference type="NCBI Taxonomy" id="2585200"/>
    <lineage>
        <taxon>Bacteria</taxon>
        <taxon>Bacillati</taxon>
        <taxon>Actinomycetota</taxon>
        <taxon>Actinomycetes</taxon>
        <taxon>Streptosporangiales</taxon>
        <taxon>Thermomonosporaceae</taxon>
        <taxon>Actinomadura</taxon>
    </lineage>
</organism>
<protein>
    <submittedName>
        <fullName evidence="1">Uncharacterized protein</fullName>
    </submittedName>
</protein>
<comment type="caution">
    <text evidence="1">The sequence shown here is derived from an EMBL/GenBank/DDBJ whole genome shotgun (WGS) entry which is preliminary data.</text>
</comment>
<gene>
    <name evidence="1" type="ORF">ACRB68_01220</name>
</gene>
<keyword evidence="2" id="KW-1185">Reference proteome</keyword>
<name>A0A7K0BLN8_9ACTN</name>
<reference evidence="1 2" key="1">
    <citation type="submission" date="2019-10" db="EMBL/GenBank/DDBJ databases">
        <title>Actinomadura rubteroloni sp. nov. and Actinomadura macrotermitis sp. nov., isolated from the gut of fungus growing-termite Macrotermes natalensis.</title>
        <authorList>
            <person name="Benndorf R."/>
            <person name="Martin K."/>
            <person name="Kuefner M."/>
            <person name="De Beer W."/>
            <person name="Kaster A.-K."/>
            <person name="Vollmers J."/>
            <person name="Poulsen M."/>
            <person name="Beemelmanns C."/>
        </authorList>
    </citation>
    <scope>NUCLEOTIDE SEQUENCE [LARGE SCALE GENOMIC DNA]</scope>
    <source>
        <strain evidence="1 2">RB68</strain>
    </source>
</reference>
<dbReference type="AlphaFoldDB" id="A0A7K0BLN8"/>
<sequence length="32" mass="3778">MASDMVAVMSRWEDDKDRYDLPVSDVLAHLRR</sequence>